<dbReference type="InterPro" id="IPR003663">
    <property type="entry name" value="Sugar/inositol_transpt"/>
</dbReference>
<dbReference type="InterPro" id="IPR005829">
    <property type="entry name" value="Sugar_transporter_CS"/>
</dbReference>
<dbReference type="PANTHER" id="PTHR23503">
    <property type="entry name" value="SOLUTE CARRIER FAMILY 2"/>
    <property type="match status" value="1"/>
</dbReference>
<reference evidence="10 11" key="1">
    <citation type="submission" date="2024-05" db="EMBL/GenBank/DDBJ databases">
        <authorList>
            <person name="Wallberg A."/>
        </authorList>
    </citation>
    <scope>NUCLEOTIDE SEQUENCE [LARGE SCALE GENOMIC DNA]</scope>
</reference>
<feature type="transmembrane region" description="Helical" evidence="8">
    <location>
        <begin position="270"/>
        <end position="293"/>
    </location>
</feature>
<proteinExistence type="inferred from homology"/>
<dbReference type="PROSITE" id="PS50850">
    <property type="entry name" value="MFS"/>
    <property type="match status" value="1"/>
</dbReference>
<comment type="similarity">
    <text evidence="6">Belongs to the major facilitator superfamily. Sugar transporter (TC 2.A.1.1) family.</text>
</comment>
<keyword evidence="2 6" id="KW-0813">Transport</keyword>
<evidence type="ECO:0000256" key="8">
    <source>
        <dbReference type="SAM" id="Phobius"/>
    </source>
</evidence>
<comment type="caution">
    <text evidence="10">The sequence shown here is derived from an EMBL/GenBank/DDBJ whole genome shotgun (WGS) entry which is preliminary data.</text>
</comment>
<dbReference type="NCBIfam" id="TIGR00879">
    <property type="entry name" value="SP"/>
    <property type="match status" value="1"/>
</dbReference>
<feature type="transmembrane region" description="Helical" evidence="8">
    <location>
        <begin position="182"/>
        <end position="201"/>
    </location>
</feature>
<organism evidence="10 11">
    <name type="scientific">Meganyctiphanes norvegica</name>
    <name type="common">Northern krill</name>
    <name type="synonym">Thysanopoda norvegica</name>
    <dbReference type="NCBI Taxonomy" id="48144"/>
    <lineage>
        <taxon>Eukaryota</taxon>
        <taxon>Metazoa</taxon>
        <taxon>Ecdysozoa</taxon>
        <taxon>Arthropoda</taxon>
        <taxon>Crustacea</taxon>
        <taxon>Multicrustacea</taxon>
        <taxon>Malacostraca</taxon>
        <taxon>Eumalacostraca</taxon>
        <taxon>Eucarida</taxon>
        <taxon>Euphausiacea</taxon>
        <taxon>Euphausiidae</taxon>
        <taxon>Meganyctiphanes</taxon>
    </lineage>
</organism>
<dbReference type="PROSITE" id="PS00217">
    <property type="entry name" value="SUGAR_TRANSPORT_2"/>
    <property type="match status" value="1"/>
</dbReference>
<evidence type="ECO:0000256" key="1">
    <source>
        <dbReference type="ARBA" id="ARBA00004141"/>
    </source>
</evidence>
<keyword evidence="4 8" id="KW-1133">Transmembrane helix</keyword>
<keyword evidence="11" id="KW-1185">Reference proteome</keyword>
<dbReference type="SUPFAM" id="SSF103473">
    <property type="entry name" value="MFS general substrate transporter"/>
    <property type="match status" value="1"/>
</dbReference>
<comment type="subcellular location">
    <subcellularLocation>
        <location evidence="1">Membrane</location>
        <topology evidence="1">Multi-pass membrane protein</topology>
    </subcellularLocation>
</comment>
<feature type="coiled-coil region" evidence="7">
    <location>
        <begin position="215"/>
        <end position="254"/>
    </location>
</feature>
<evidence type="ECO:0000256" key="6">
    <source>
        <dbReference type="RuleBase" id="RU003346"/>
    </source>
</evidence>
<feature type="domain" description="Major facilitator superfamily (MFS) profile" evidence="9">
    <location>
        <begin position="9"/>
        <end position="457"/>
    </location>
</feature>
<keyword evidence="3 8" id="KW-0812">Transmembrane</keyword>
<dbReference type="PRINTS" id="PR00171">
    <property type="entry name" value="SUGRTRNSPORT"/>
</dbReference>
<evidence type="ECO:0000256" key="3">
    <source>
        <dbReference type="ARBA" id="ARBA00022692"/>
    </source>
</evidence>
<dbReference type="Pfam" id="PF00083">
    <property type="entry name" value="Sugar_tr"/>
    <property type="match status" value="1"/>
</dbReference>
<evidence type="ECO:0000256" key="4">
    <source>
        <dbReference type="ARBA" id="ARBA00022989"/>
    </source>
</evidence>
<accession>A0AAV2SC21</accession>
<dbReference type="GO" id="GO:0016020">
    <property type="term" value="C:membrane"/>
    <property type="evidence" value="ECO:0007669"/>
    <property type="project" value="UniProtKB-SubCell"/>
</dbReference>
<name>A0AAV2SC21_MEGNR</name>
<evidence type="ECO:0000256" key="2">
    <source>
        <dbReference type="ARBA" id="ARBA00022448"/>
    </source>
</evidence>
<evidence type="ECO:0000259" key="9">
    <source>
        <dbReference type="PROSITE" id="PS50850"/>
    </source>
</evidence>
<dbReference type="InterPro" id="IPR045263">
    <property type="entry name" value="GLUT"/>
</dbReference>
<dbReference type="InterPro" id="IPR036259">
    <property type="entry name" value="MFS_trans_sf"/>
</dbReference>
<evidence type="ECO:0000256" key="5">
    <source>
        <dbReference type="ARBA" id="ARBA00023136"/>
    </source>
</evidence>
<feature type="non-terminal residue" evidence="10">
    <location>
        <position position="475"/>
    </location>
</feature>
<keyword evidence="5 8" id="KW-0472">Membrane</keyword>
<dbReference type="PANTHER" id="PTHR23503:SF8">
    <property type="entry name" value="FACILITATED GLUCOSE TRANSPORTER PROTEIN 1"/>
    <property type="match status" value="1"/>
</dbReference>
<feature type="transmembrane region" description="Helical" evidence="8">
    <location>
        <begin position="305"/>
        <end position="328"/>
    </location>
</feature>
<feature type="transmembrane region" description="Helical" evidence="8">
    <location>
        <begin position="337"/>
        <end position="358"/>
    </location>
</feature>
<feature type="transmembrane region" description="Helical" evidence="8">
    <location>
        <begin position="151"/>
        <end position="170"/>
    </location>
</feature>
<dbReference type="InterPro" id="IPR005828">
    <property type="entry name" value="MFS_sugar_transport-like"/>
</dbReference>
<feature type="transmembrane region" description="Helical" evidence="8">
    <location>
        <begin position="403"/>
        <end position="424"/>
    </location>
</feature>
<feature type="transmembrane region" description="Helical" evidence="8">
    <location>
        <begin position="89"/>
        <end position="110"/>
    </location>
</feature>
<sequence>MRPHMVIAVLAPLCGSSIPMGFNTGVLNLPQKYIRQWIQVCLLEKYNKILTSNEEVILWTAIVSTFLVGAMIGSLKCSSIADKIGRRRTFLISHIICLVESVLFSSSFFLHSIEMFIIGRLLAGLCGGIASSLVPVYFSEVFPCKLKGVSGVVHAAGICIGILLSIIAGMDTVLGNETLWEMIPIVTFLGSVGSLLVHPFITETPAYTLLNSDNVEKTSKILQKLRSNKNEAQVEMTQLEELKAKNQLKNKEDEKWDLTRILKNPELKKMLLNVVLLFGSQQLSGINGCWFYSSMLFSQAGLDTFQSNLAAIFAGTINCIMCVVSFFISRKYPRRKVLLTSISGCVLNLFGLSISMYFSKLHFVIPYITISFFIMFITSFCIGLAPIPYIMTVEMMPEGPRSVAMSIGASVMWSCNLIVSLSFYSLNYCLGSFSLFIFISILIVCGIYFYVYLPETLIRKDNKLLQIFYQLYYYS</sequence>
<keyword evidence="7" id="KW-0175">Coiled coil</keyword>
<dbReference type="GO" id="GO:0015149">
    <property type="term" value="F:hexose transmembrane transporter activity"/>
    <property type="evidence" value="ECO:0007669"/>
    <property type="project" value="TreeGrafter"/>
</dbReference>
<protein>
    <recommendedName>
        <fullName evidence="9">Major facilitator superfamily (MFS) profile domain-containing protein</fullName>
    </recommendedName>
</protein>
<feature type="transmembrane region" description="Helical" evidence="8">
    <location>
        <begin position="116"/>
        <end position="139"/>
    </location>
</feature>
<dbReference type="EMBL" id="CAXKWB010050962">
    <property type="protein sequence ID" value="CAL4170639.1"/>
    <property type="molecule type" value="Genomic_DNA"/>
</dbReference>
<dbReference type="Gene3D" id="1.20.1250.20">
    <property type="entry name" value="MFS general substrate transporter like domains"/>
    <property type="match status" value="1"/>
</dbReference>
<feature type="transmembrane region" description="Helical" evidence="8">
    <location>
        <begin position="56"/>
        <end position="77"/>
    </location>
</feature>
<feature type="transmembrane region" description="Helical" evidence="8">
    <location>
        <begin position="430"/>
        <end position="453"/>
    </location>
</feature>
<dbReference type="AlphaFoldDB" id="A0AAV2SC21"/>
<gene>
    <name evidence="10" type="ORF">MNOR_LOCUS34024</name>
</gene>
<feature type="transmembrane region" description="Helical" evidence="8">
    <location>
        <begin position="364"/>
        <end position="391"/>
    </location>
</feature>
<evidence type="ECO:0000313" key="11">
    <source>
        <dbReference type="Proteomes" id="UP001497623"/>
    </source>
</evidence>
<evidence type="ECO:0000313" key="10">
    <source>
        <dbReference type="EMBL" id="CAL4170639.1"/>
    </source>
</evidence>
<evidence type="ECO:0000256" key="7">
    <source>
        <dbReference type="SAM" id="Coils"/>
    </source>
</evidence>
<dbReference type="InterPro" id="IPR020846">
    <property type="entry name" value="MFS_dom"/>
</dbReference>
<dbReference type="Proteomes" id="UP001497623">
    <property type="component" value="Unassembled WGS sequence"/>
</dbReference>